<comment type="similarity">
    <text evidence="3">Belongs to the CobD/CbiB family.</text>
</comment>
<comment type="caution">
    <text evidence="10">The sequence shown here is derived from an EMBL/GenBank/DDBJ whole genome shotgun (WGS) entry which is preliminary data.</text>
</comment>
<keyword evidence="11" id="KW-1185">Reference proteome</keyword>
<evidence type="ECO:0000256" key="5">
    <source>
        <dbReference type="ARBA" id="ARBA00022573"/>
    </source>
</evidence>
<dbReference type="EMBL" id="CASHTH010001370">
    <property type="protein sequence ID" value="CAI8014534.1"/>
    <property type="molecule type" value="Genomic_DNA"/>
</dbReference>
<name>A0AA35RN24_GEOBA</name>
<evidence type="ECO:0000256" key="3">
    <source>
        <dbReference type="ARBA" id="ARBA00006263"/>
    </source>
</evidence>
<evidence type="ECO:0000256" key="2">
    <source>
        <dbReference type="ARBA" id="ARBA00004953"/>
    </source>
</evidence>
<sequence>MALLIPAVWGGLAWALTFGLLELHPLAYLLVTAAMLKTTFSVRMLHRVAADIGRILATGDIAEVRRRMSALVSRDTSQLTPAQAAAGAIESVAENVTDSVASARLDDAANLIPARLAAVMLWLSTLALPGMLAGRAGRIMLAHHGRTESPNAGWTMAAMAGGLGVTLEKVGHYRLGDPAPEPCARHIGRATRALYATTALAALVAVGVIWLRWIFGWAV</sequence>
<dbReference type="PANTHER" id="PTHR34308">
    <property type="entry name" value="COBALAMIN BIOSYNTHESIS PROTEIN CBIB"/>
    <property type="match status" value="1"/>
</dbReference>
<proteinExistence type="inferred from homology"/>
<keyword evidence="5" id="KW-0169">Cobalamin biosynthesis</keyword>
<evidence type="ECO:0000256" key="7">
    <source>
        <dbReference type="ARBA" id="ARBA00022989"/>
    </source>
</evidence>
<evidence type="ECO:0000313" key="11">
    <source>
        <dbReference type="Proteomes" id="UP001174909"/>
    </source>
</evidence>
<keyword evidence="7 9" id="KW-1133">Transmembrane helix</keyword>
<gene>
    <name evidence="10" type="ORF">GBAR_LOCUS9062</name>
</gene>
<comment type="subcellular location">
    <subcellularLocation>
        <location evidence="1">Cell membrane</location>
        <topology evidence="1">Multi-pass membrane protein</topology>
    </subcellularLocation>
</comment>
<evidence type="ECO:0000256" key="1">
    <source>
        <dbReference type="ARBA" id="ARBA00004651"/>
    </source>
</evidence>
<evidence type="ECO:0000313" key="10">
    <source>
        <dbReference type="EMBL" id="CAI8014534.1"/>
    </source>
</evidence>
<keyword evidence="4" id="KW-1003">Cell membrane</keyword>
<dbReference type="Proteomes" id="UP001174909">
    <property type="component" value="Unassembled WGS sequence"/>
</dbReference>
<dbReference type="Pfam" id="PF03186">
    <property type="entry name" value="CobD_Cbib"/>
    <property type="match status" value="1"/>
</dbReference>
<dbReference type="GO" id="GO:0048472">
    <property type="term" value="F:threonine-phosphate decarboxylase activity"/>
    <property type="evidence" value="ECO:0007669"/>
    <property type="project" value="InterPro"/>
</dbReference>
<dbReference type="PANTHER" id="PTHR34308:SF1">
    <property type="entry name" value="COBALAMIN BIOSYNTHESIS PROTEIN CBIB"/>
    <property type="match status" value="1"/>
</dbReference>
<dbReference type="GO" id="GO:0005886">
    <property type="term" value="C:plasma membrane"/>
    <property type="evidence" value="ECO:0007669"/>
    <property type="project" value="UniProtKB-SubCell"/>
</dbReference>
<keyword evidence="8 9" id="KW-0472">Membrane</keyword>
<keyword evidence="6 9" id="KW-0812">Transmembrane</keyword>
<evidence type="ECO:0000256" key="4">
    <source>
        <dbReference type="ARBA" id="ARBA00022475"/>
    </source>
</evidence>
<evidence type="ECO:0000256" key="9">
    <source>
        <dbReference type="SAM" id="Phobius"/>
    </source>
</evidence>
<dbReference type="InterPro" id="IPR004485">
    <property type="entry name" value="Cobalamin_biosynth_CobD/CbiB"/>
</dbReference>
<reference evidence="10" key="1">
    <citation type="submission" date="2023-03" db="EMBL/GenBank/DDBJ databases">
        <authorList>
            <person name="Steffen K."/>
            <person name="Cardenas P."/>
        </authorList>
    </citation>
    <scope>NUCLEOTIDE SEQUENCE</scope>
</reference>
<dbReference type="AlphaFoldDB" id="A0AA35RN24"/>
<accession>A0AA35RN24</accession>
<comment type="pathway">
    <text evidence="2">Cofactor biosynthesis; adenosylcobalamin biosynthesis.</text>
</comment>
<organism evidence="10 11">
    <name type="scientific">Geodia barretti</name>
    <name type="common">Barrett's horny sponge</name>
    <dbReference type="NCBI Taxonomy" id="519541"/>
    <lineage>
        <taxon>Eukaryota</taxon>
        <taxon>Metazoa</taxon>
        <taxon>Porifera</taxon>
        <taxon>Demospongiae</taxon>
        <taxon>Heteroscleromorpha</taxon>
        <taxon>Tetractinellida</taxon>
        <taxon>Astrophorina</taxon>
        <taxon>Geodiidae</taxon>
        <taxon>Geodia</taxon>
    </lineage>
</organism>
<evidence type="ECO:0000256" key="6">
    <source>
        <dbReference type="ARBA" id="ARBA00022692"/>
    </source>
</evidence>
<evidence type="ECO:0000256" key="8">
    <source>
        <dbReference type="ARBA" id="ARBA00023136"/>
    </source>
</evidence>
<protein>
    <submittedName>
        <fullName evidence="10">Cobalamin biosynthesis protein CobD</fullName>
    </submittedName>
</protein>
<feature type="transmembrane region" description="Helical" evidence="9">
    <location>
        <begin position="194"/>
        <end position="215"/>
    </location>
</feature>